<dbReference type="InterPro" id="IPR024079">
    <property type="entry name" value="MetalloPept_cat_dom_sf"/>
</dbReference>
<sequence>MRFSFLVGLLAGLSQAVNLYDTWEVDKHCRGKGATLEKAYIDSALMADKALLDLQKIQRPRPRTTRSNIPEIREWDRVARAVTNMFGFVPNQAGHSPINDPLADVLYVFNRMNESLNGPHNLPVNGYAGVYYKPLIMCGPDQWRWIAKDDKDPNDPAHTLLESKGDLLKGGSGAWVYGTRYISNGDPTHVGPCRSPATYAVTMTRWDLLTFCDLSFSAVALADIKSLVDHKKNFKVGDKLGSFAQNSLQRVMVHEFAHYYGADGFGTPDDRKVDDMQAVSKDGDLVWIGADGKFTTQQPGEDEDLASTASYGHVRITRLARSHTGDNADNSGPDKATFNAESFAYFAIMAYLDNFDWTDGGKAKEIATS</sequence>
<name>A0ABR1H3U5_9HYPO</name>
<dbReference type="EMBL" id="JAZAVJ010000078">
    <property type="protein sequence ID" value="KAK7415731.1"/>
    <property type="molecule type" value="Genomic_DNA"/>
</dbReference>
<dbReference type="Proteomes" id="UP001498476">
    <property type="component" value="Unassembled WGS sequence"/>
</dbReference>
<gene>
    <name evidence="2" type="ORF">QQX98_005644</name>
</gene>
<feature type="chain" id="PRO_5045279619" description="Lysine-specific metallo-endopeptidase domain-containing protein" evidence="1">
    <location>
        <begin position="17"/>
        <end position="369"/>
    </location>
</feature>
<proteinExistence type="predicted"/>
<evidence type="ECO:0008006" key="4">
    <source>
        <dbReference type="Google" id="ProtNLM"/>
    </source>
</evidence>
<feature type="signal peptide" evidence="1">
    <location>
        <begin position="1"/>
        <end position="16"/>
    </location>
</feature>
<dbReference type="Gene3D" id="3.40.390.10">
    <property type="entry name" value="Collagenase (Catalytic Domain)"/>
    <property type="match status" value="1"/>
</dbReference>
<evidence type="ECO:0000313" key="2">
    <source>
        <dbReference type="EMBL" id="KAK7415731.1"/>
    </source>
</evidence>
<evidence type="ECO:0000313" key="3">
    <source>
        <dbReference type="Proteomes" id="UP001498476"/>
    </source>
</evidence>
<comment type="caution">
    <text evidence="2">The sequence shown here is derived from an EMBL/GenBank/DDBJ whole genome shotgun (WGS) entry which is preliminary data.</text>
</comment>
<evidence type="ECO:0000256" key="1">
    <source>
        <dbReference type="SAM" id="SignalP"/>
    </source>
</evidence>
<organism evidence="2 3">
    <name type="scientific">Neonectria punicea</name>
    <dbReference type="NCBI Taxonomy" id="979145"/>
    <lineage>
        <taxon>Eukaryota</taxon>
        <taxon>Fungi</taxon>
        <taxon>Dikarya</taxon>
        <taxon>Ascomycota</taxon>
        <taxon>Pezizomycotina</taxon>
        <taxon>Sordariomycetes</taxon>
        <taxon>Hypocreomycetidae</taxon>
        <taxon>Hypocreales</taxon>
        <taxon>Nectriaceae</taxon>
        <taxon>Neonectria</taxon>
    </lineage>
</organism>
<protein>
    <recommendedName>
        <fullName evidence="4">Lysine-specific metallo-endopeptidase domain-containing protein</fullName>
    </recommendedName>
</protein>
<keyword evidence="3" id="KW-1185">Reference proteome</keyword>
<keyword evidence="1" id="KW-0732">Signal</keyword>
<accession>A0ABR1H3U5</accession>
<reference evidence="2 3" key="1">
    <citation type="journal article" date="2025" name="Microbiol. Resour. Announc.">
        <title>Draft genome sequences for Neonectria magnoliae and Neonectria punicea, canker pathogens of Liriodendron tulipifera and Acer saccharum in West Virginia.</title>
        <authorList>
            <person name="Petronek H.M."/>
            <person name="Kasson M.T."/>
            <person name="Metheny A.M."/>
            <person name="Stauder C.M."/>
            <person name="Lovett B."/>
            <person name="Lynch S.C."/>
            <person name="Garnas J.R."/>
            <person name="Kasson L.R."/>
            <person name="Stajich J.E."/>
        </authorList>
    </citation>
    <scope>NUCLEOTIDE SEQUENCE [LARGE SCALE GENOMIC DNA]</scope>
    <source>
        <strain evidence="2 3">NRRL 64653</strain>
    </source>
</reference>